<evidence type="ECO:0000313" key="2">
    <source>
        <dbReference type="EMBL" id="QDU63263.1"/>
    </source>
</evidence>
<dbReference type="OrthoDB" id="276527at2"/>
<keyword evidence="3" id="KW-1185">Reference proteome</keyword>
<proteinExistence type="predicted"/>
<organism evidence="2 3">
    <name type="scientific">Kolteria novifilia</name>
    <dbReference type="NCBI Taxonomy" id="2527975"/>
    <lineage>
        <taxon>Bacteria</taxon>
        <taxon>Pseudomonadati</taxon>
        <taxon>Planctomycetota</taxon>
        <taxon>Planctomycetia</taxon>
        <taxon>Kolteriales</taxon>
        <taxon>Kolteriaceae</taxon>
        <taxon>Kolteria</taxon>
    </lineage>
</organism>
<evidence type="ECO:0000313" key="3">
    <source>
        <dbReference type="Proteomes" id="UP000317093"/>
    </source>
</evidence>
<accession>A0A518B8I5</accession>
<dbReference type="EMBL" id="CP036279">
    <property type="protein sequence ID" value="QDU63263.1"/>
    <property type="molecule type" value="Genomic_DNA"/>
</dbReference>
<dbReference type="AlphaFoldDB" id="A0A518B8I5"/>
<dbReference type="RefSeq" id="WP_145260598.1">
    <property type="nucleotide sequence ID" value="NZ_CP036279.1"/>
</dbReference>
<sequence length="435" mass="44700">MKRIICALGSTLCLIGCQSPFGTGSAQKYSDYGYGAYSAEKKASSSSRHGVAVPVGQQAKSEPMDDPAVQQAGYNAGAGFRRNNSFGHQKVAKALPSQGGQLPGGMPMQFAGGPGAGPMGPGAGMMGAPGMMGGGMPPGMMGGMPGMGGGMPPGMGPGCPPGGPGMGGPGMGAPGNLGPRFVIGRSQVRFVNPKGMMIGWQEAPGQFTPPQLIAPARYNFMQAQIYRLKLTNIPGRTNLKLYPTLEIYPGNMKINAFLAHNAIPIEFSDDDLDQVQAGNFVTKVIYLPDPKFQELAMAGVETLVSTRLDPGVDPIQEAHKRGAILAVIRLGGVDLEMQHSPSLFRAGPMATGVMPGDGSFNGMQEIQGDCTDCAPGTQKGASKNVSLAVAKRQGVKDSAGPNFPTDGNVTGSPAAPAPTTKGRAKIASGSPKLVK</sequence>
<dbReference type="Proteomes" id="UP000317093">
    <property type="component" value="Chromosome"/>
</dbReference>
<dbReference type="KEGG" id="knv:Pan216_41410"/>
<protein>
    <submittedName>
        <fullName evidence="2">Uncharacterized protein</fullName>
    </submittedName>
</protein>
<evidence type="ECO:0000256" key="1">
    <source>
        <dbReference type="SAM" id="MobiDB-lite"/>
    </source>
</evidence>
<reference evidence="2 3" key="1">
    <citation type="submission" date="2019-02" db="EMBL/GenBank/DDBJ databases">
        <title>Deep-cultivation of Planctomycetes and their phenomic and genomic characterization uncovers novel biology.</title>
        <authorList>
            <person name="Wiegand S."/>
            <person name="Jogler M."/>
            <person name="Boedeker C."/>
            <person name="Pinto D."/>
            <person name="Vollmers J."/>
            <person name="Rivas-Marin E."/>
            <person name="Kohn T."/>
            <person name="Peeters S.H."/>
            <person name="Heuer A."/>
            <person name="Rast P."/>
            <person name="Oberbeckmann S."/>
            <person name="Bunk B."/>
            <person name="Jeske O."/>
            <person name="Meyerdierks A."/>
            <person name="Storesund J.E."/>
            <person name="Kallscheuer N."/>
            <person name="Luecker S."/>
            <person name="Lage O.M."/>
            <person name="Pohl T."/>
            <person name="Merkel B.J."/>
            <person name="Hornburger P."/>
            <person name="Mueller R.-W."/>
            <person name="Bruemmer F."/>
            <person name="Labrenz M."/>
            <person name="Spormann A.M."/>
            <person name="Op den Camp H."/>
            <person name="Overmann J."/>
            <person name="Amann R."/>
            <person name="Jetten M.S.M."/>
            <person name="Mascher T."/>
            <person name="Medema M.H."/>
            <person name="Devos D.P."/>
            <person name="Kaster A.-K."/>
            <person name="Ovreas L."/>
            <person name="Rohde M."/>
            <person name="Galperin M.Y."/>
            <person name="Jogler C."/>
        </authorList>
    </citation>
    <scope>NUCLEOTIDE SEQUENCE [LARGE SCALE GENOMIC DNA]</scope>
    <source>
        <strain evidence="2 3">Pan216</strain>
    </source>
</reference>
<name>A0A518B8I5_9BACT</name>
<feature type="region of interest" description="Disordered" evidence="1">
    <location>
        <begin position="392"/>
        <end position="435"/>
    </location>
</feature>
<gene>
    <name evidence="2" type="ORF">Pan216_41410</name>
</gene>